<keyword evidence="2" id="KW-1185">Reference proteome</keyword>
<evidence type="ECO:0000313" key="1">
    <source>
        <dbReference type="EMBL" id="SEH72166.1"/>
    </source>
</evidence>
<dbReference type="STRING" id="420404.SAMN05421793_12313"/>
<dbReference type="RefSeq" id="WP_089770213.1">
    <property type="nucleotide sequence ID" value="NZ_FNWX01000023.1"/>
</dbReference>
<dbReference type="AlphaFoldDB" id="A0A1H6KKT9"/>
<accession>A0A1H6KKT9</accession>
<organism evidence="1 2">
    <name type="scientific">Epilithonimonas hominis</name>
    <dbReference type="NCBI Taxonomy" id="420404"/>
    <lineage>
        <taxon>Bacteria</taxon>
        <taxon>Pseudomonadati</taxon>
        <taxon>Bacteroidota</taxon>
        <taxon>Flavobacteriia</taxon>
        <taxon>Flavobacteriales</taxon>
        <taxon>Weeksellaceae</taxon>
        <taxon>Chryseobacterium group</taxon>
        <taxon>Epilithonimonas</taxon>
    </lineage>
</organism>
<sequence length="192" mass="22993">MKVKVLYQTLKDKGNPDYIEENAPFICKWENAWLGSGYYFWDTFIENAHWWGKVRHNNSYVICRAECDFSSDLCFDLVGDTEHMQDFDDTVNLLKTKKLVDENTTVSRIINFLKDKIPDFKFEAIRVYGIKSISDYNEEYKKYKHRLIFEVSKPQYLDYKPAIQLCLFKKTSLNLRKLKIEFPDEYNLDYII</sequence>
<dbReference type="Proteomes" id="UP000198555">
    <property type="component" value="Unassembled WGS sequence"/>
</dbReference>
<gene>
    <name evidence="1" type="ORF">SAMN05421793_12313</name>
</gene>
<protein>
    <submittedName>
        <fullName evidence="1">Uncharacterized protein</fullName>
    </submittedName>
</protein>
<proteinExistence type="predicted"/>
<dbReference type="EMBL" id="FNWX01000023">
    <property type="protein sequence ID" value="SEH72166.1"/>
    <property type="molecule type" value="Genomic_DNA"/>
</dbReference>
<reference evidence="2" key="1">
    <citation type="submission" date="2016-10" db="EMBL/GenBank/DDBJ databases">
        <authorList>
            <person name="Varghese N."/>
            <person name="Submissions S."/>
        </authorList>
    </citation>
    <scope>NUCLEOTIDE SEQUENCE [LARGE SCALE GENOMIC DNA]</scope>
    <source>
        <strain evidence="2">DSM 19326</strain>
    </source>
</reference>
<evidence type="ECO:0000313" key="2">
    <source>
        <dbReference type="Proteomes" id="UP000198555"/>
    </source>
</evidence>
<name>A0A1H6KKT9_9FLAO</name>